<organism evidence="1 2">
    <name type="scientific">Candidatus Liberibacter europaeus</name>
    <dbReference type="NCBI Taxonomy" id="744859"/>
    <lineage>
        <taxon>Bacteria</taxon>
        <taxon>Pseudomonadati</taxon>
        <taxon>Pseudomonadota</taxon>
        <taxon>Alphaproteobacteria</taxon>
        <taxon>Hyphomicrobiales</taxon>
        <taxon>Rhizobiaceae</taxon>
        <taxon>Liberibacter</taxon>
    </lineage>
</organism>
<proteinExistence type="predicted"/>
<protein>
    <submittedName>
        <fullName evidence="1">Uncharacterized protein</fullName>
    </submittedName>
</protein>
<reference evidence="2" key="1">
    <citation type="submission" date="2018-02" db="EMBL/GenBank/DDBJ databases">
        <title>Genome sequence of Candidatus Liberibacter europaeus.</title>
        <authorList>
            <person name="Frampton R.A."/>
            <person name="Thompson S.M."/>
            <person name="David C."/>
            <person name="Addison S.M."/>
            <person name="Smith G.R."/>
        </authorList>
    </citation>
    <scope>NUCLEOTIDE SEQUENCE [LARGE SCALE GENOMIC DNA]</scope>
</reference>
<dbReference type="Proteomes" id="UP000240811">
    <property type="component" value="Unassembled WGS sequence"/>
</dbReference>
<evidence type="ECO:0000313" key="2">
    <source>
        <dbReference type="Proteomes" id="UP000240811"/>
    </source>
</evidence>
<comment type="caution">
    <text evidence="1">The sequence shown here is derived from an EMBL/GenBank/DDBJ whole genome shotgun (WGS) entry which is preliminary data.</text>
</comment>
<accession>A0A2T4VW82</accession>
<dbReference type="EMBL" id="PSQJ01000015">
    <property type="protein sequence ID" value="PTL86023.1"/>
    <property type="molecule type" value="Genomic_DNA"/>
</dbReference>
<dbReference type="AlphaFoldDB" id="A0A2T4VW82"/>
<sequence length="648" mass="73146">MRPECRQAINSVAKKVLSDAELNRLEEEIISQYHQTPQELAKAERYRLAGIKAQENFLRDTAKAIHTHTDEAYKRHAILSDIGQVQAGIYGKTQALFNKLFFRAGSSEVPLEKKIEAHTTQLLAPFSRYAEMGSKNLGFTIDKQFGLDVFDEMFGKKTQNEHASSMVKQYQTTMKSLHAQAEEAGVGFNFRKNRIPQPMSVEKLYATKKTDFVQSMFDLVDRSKYKNTDGSLYSEAQMSSLFGAIYDERISSKGKSIQSPFSSKVGKKREFERQIHFKDGSAHMEFMDKFGVSTNINDILTSDLRSLTKDIVIARELGANADTFVKQTIEKLISEDVKASSGYKDSKGVLGNIKLDVLKKYMLNMWDVLKNGETPENAVWANRWAGTRAVASSSMLGSHPIGALLEDGFISNQMLSRIGVDKEAINQITKMPFKERMDMLSDVGLFAEGVVAHGRNLMDSSDVFQAGHNLHSKMHKWSGSEYLDKRRISSHALIVYNQIGRMADKYSSFNALMNDPKLDPSVKKFFKQLDEVDFEVIKRAKPISSPDGDLLARTPSTIKEVSNDSLKDVIAPLVKEKTSYHEAELQKLEAKRQSKIDPALKSIEDKYNPKIKEATKELARREKTLADVEVKRTKEVVALEKKIKSFKN</sequence>
<feature type="non-terminal residue" evidence="1">
    <location>
        <position position="648"/>
    </location>
</feature>
<evidence type="ECO:0000313" key="1">
    <source>
        <dbReference type="EMBL" id="PTL86023.1"/>
    </source>
</evidence>
<name>A0A2T4VW82_9HYPH</name>
<gene>
    <name evidence="1" type="ORF">C4617_05895</name>
</gene>